<evidence type="ECO:0008006" key="6">
    <source>
        <dbReference type="Google" id="ProtNLM"/>
    </source>
</evidence>
<feature type="transmembrane region" description="Helical" evidence="2">
    <location>
        <begin position="666"/>
        <end position="684"/>
    </location>
</feature>
<dbReference type="InterPro" id="IPR054788">
    <property type="entry name" value="MSC_0620_UU052-like"/>
</dbReference>
<keyword evidence="3" id="KW-0732">Signal</keyword>
<accession>A0AAX1R088</accession>
<feature type="region of interest" description="Disordered" evidence="1">
    <location>
        <begin position="275"/>
        <end position="310"/>
    </location>
</feature>
<feature type="compositionally biased region" description="Basic and acidic residues" evidence="1">
    <location>
        <begin position="278"/>
        <end position="293"/>
    </location>
</feature>
<keyword evidence="2" id="KW-0812">Transmembrane</keyword>
<reference evidence="4 5" key="1">
    <citation type="submission" date="2018-07" db="EMBL/GenBank/DDBJ databases">
        <title>Ureaplasma urealyticum 1000 the multidrug-resistant clinical isolate obtained from scrapings of the urogenital tract of a woman with inflammatory diseases of the reproductive organs.</title>
        <authorList>
            <person name="Kolesnikova E.A."/>
            <person name="Alekseeva A.E."/>
            <person name="Brusnigina N.F."/>
            <person name="Makhova M.A."/>
        </authorList>
    </citation>
    <scope>NUCLEOTIDE SEQUENCE [LARGE SCALE GENOMIC DNA]</scope>
    <source>
        <strain evidence="4 5">1000</strain>
    </source>
</reference>
<dbReference type="AlphaFoldDB" id="A0AAX1R088"/>
<keyword evidence="2" id="KW-1133">Transmembrane helix</keyword>
<evidence type="ECO:0000256" key="2">
    <source>
        <dbReference type="SAM" id="Phobius"/>
    </source>
</evidence>
<sequence>MRNKLKIKLKFLASLATIPIVASPLIFSVAANEDGKQENNNGNNQDPNQQKKPKIPKNDPNFNIFKTVADKTVKDSLEKGINAAIVYVKSRQEEILENKEIEFKKKIQQLIYLKNLQSYLEKNKENILKNSNDYGFYLNTPQILGTLKNYDIKDIEFNGEIYKQIKVGKTDPLNYQKAIAPKGKISDVQSDQINDVEETKYKDTLKKYESEFLKEINKLIYDENDVPQINKDVELTRDEKGQFNTTLPKGYNDWNAYFISKIKDRVTAFDLKQNQQTNEDKQEEQPNEQKDPDTPPPLPPPLVEGDHNEIDLPPAQANAIVSSLPLLLPYISPIYSNESLSELKSKFDSLKPELKQTLFYFNNPINTRYLYSVLDFGVNGSSMINIKVKIIDQVNPKLQRTYIINKYDPILDLSFNSLKLNEVNAIKQIFVNLYKHLGLDEKIDYKKLRNFYIRNALFTMIEAAQKLILRFNQIDKDNKVIGQKTFTTLQNEYLEKYKQKFVNNADNERLLNEFSNLTKENFFRYLNNTLINNDYYWYQLVGAYKQVSLQFSEVLRLNKDKIKANIASIKGDENTIANLYKLNNQLIYQLSAIVAQRSFNSQQWYQSYLNVLQPIKENFDLMSILTNQTDIKTNKDKAKDFKNAYDSALKSLERQKQVNKQIRRKIGIAFIVISLLVLIINLIIYGLIKKLKNKKVILIINSVIMVLTIIVLIMGIILII</sequence>
<proteinExistence type="predicted"/>
<keyword evidence="2" id="KW-0472">Membrane</keyword>
<evidence type="ECO:0000256" key="3">
    <source>
        <dbReference type="SAM" id="SignalP"/>
    </source>
</evidence>
<dbReference type="RefSeq" id="WP_004027468.1">
    <property type="nucleotide sequence ID" value="NZ_CP062067.1"/>
</dbReference>
<dbReference type="EMBL" id="QOKT01000003">
    <property type="protein sequence ID" value="RCJ01751.1"/>
    <property type="molecule type" value="Genomic_DNA"/>
</dbReference>
<protein>
    <recommendedName>
        <fullName evidence="6">Transmembrane protein</fullName>
    </recommendedName>
</protein>
<organism evidence="4 5">
    <name type="scientific">Ureaplasma urealyticum</name>
    <name type="common">Ureaplasma urealyticum biotype 2</name>
    <dbReference type="NCBI Taxonomy" id="2130"/>
    <lineage>
        <taxon>Bacteria</taxon>
        <taxon>Bacillati</taxon>
        <taxon>Mycoplasmatota</taxon>
        <taxon>Mycoplasmoidales</taxon>
        <taxon>Mycoplasmoidaceae</taxon>
        <taxon>Ureaplasma</taxon>
    </lineage>
</organism>
<feature type="compositionally biased region" description="Low complexity" evidence="1">
    <location>
        <begin position="38"/>
        <end position="50"/>
    </location>
</feature>
<dbReference type="Proteomes" id="UP000253077">
    <property type="component" value="Unassembled WGS sequence"/>
</dbReference>
<name>A0AAX1R088_UREUR</name>
<evidence type="ECO:0000313" key="5">
    <source>
        <dbReference type="Proteomes" id="UP000253077"/>
    </source>
</evidence>
<feature type="signal peptide" evidence="3">
    <location>
        <begin position="1"/>
        <end position="22"/>
    </location>
</feature>
<evidence type="ECO:0000313" key="4">
    <source>
        <dbReference type="EMBL" id="RCJ01751.1"/>
    </source>
</evidence>
<feature type="transmembrane region" description="Helical" evidence="2">
    <location>
        <begin position="696"/>
        <end position="719"/>
    </location>
</feature>
<gene>
    <name evidence="4" type="ORF">DSQ42_00260</name>
</gene>
<evidence type="ECO:0000256" key="1">
    <source>
        <dbReference type="SAM" id="MobiDB-lite"/>
    </source>
</evidence>
<feature type="region of interest" description="Disordered" evidence="1">
    <location>
        <begin position="36"/>
        <end position="60"/>
    </location>
</feature>
<feature type="chain" id="PRO_5043331826" description="Transmembrane protein" evidence="3">
    <location>
        <begin position="23"/>
        <end position="720"/>
    </location>
</feature>
<comment type="caution">
    <text evidence="4">The sequence shown here is derived from an EMBL/GenBank/DDBJ whole genome shotgun (WGS) entry which is preliminary data.</text>
</comment>
<dbReference type="NCBIfam" id="NF045829">
    <property type="entry name" value="UU052_fam"/>
    <property type="match status" value="1"/>
</dbReference>